<evidence type="ECO:0000313" key="8">
    <source>
        <dbReference type="EMBL" id="GGF38295.1"/>
    </source>
</evidence>
<comment type="function">
    <text evidence="5">Catalyzes the ATP-dependent conversion of 5-aminoimidazole ribonucleotide (AIR) and HCO(3)(-) to N5-carboxyaminoimidazole ribonucleotide (N5-CAIR).</text>
</comment>
<dbReference type="SUPFAM" id="SSF56059">
    <property type="entry name" value="Glutathione synthetase ATP-binding domain-like"/>
    <property type="match status" value="1"/>
</dbReference>
<evidence type="ECO:0000256" key="3">
    <source>
        <dbReference type="ARBA" id="ARBA00022755"/>
    </source>
</evidence>
<accession>A0A8J3E656</accession>
<dbReference type="GO" id="GO:0006189">
    <property type="term" value="P:'de novo' IMP biosynthetic process"/>
    <property type="evidence" value="ECO:0007669"/>
    <property type="project" value="UniProtKB-UniRule"/>
</dbReference>
<dbReference type="InterPro" id="IPR029752">
    <property type="entry name" value="D-isomer_DH_CS1"/>
</dbReference>
<evidence type="ECO:0000256" key="4">
    <source>
        <dbReference type="ARBA" id="ARBA00022840"/>
    </source>
</evidence>
<dbReference type="NCBIfam" id="NF004679">
    <property type="entry name" value="PRK06019.1-5"/>
    <property type="match status" value="1"/>
</dbReference>
<dbReference type="AlphaFoldDB" id="A0A8J3E656"/>
<dbReference type="FunFam" id="3.30.470.20:FF:000029">
    <property type="entry name" value="N5-carboxyaminoimidazole ribonucleotide synthase"/>
    <property type="match status" value="1"/>
</dbReference>
<dbReference type="EMBL" id="BMJQ01000015">
    <property type="protein sequence ID" value="GGF38295.1"/>
    <property type="molecule type" value="Genomic_DNA"/>
</dbReference>
<dbReference type="Gene3D" id="3.30.1490.20">
    <property type="entry name" value="ATP-grasp fold, A domain"/>
    <property type="match status" value="1"/>
</dbReference>
<organism evidence="8 9">
    <name type="scientific">Aliidongia dinghuensis</name>
    <dbReference type="NCBI Taxonomy" id="1867774"/>
    <lineage>
        <taxon>Bacteria</taxon>
        <taxon>Pseudomonadati</taxon>
        <taxon>Pseudomonadota</taxon>
        <taxon>Alphaproteobacteria</taxon>
        <taxon>Rhodospirillales</taxon>
        <taxon>Dongiaceae</taxon>
        <taxon>Aliidongia</taxon>
    </lineage>
</organism>
<dbReference type="GO" id="GO:0004638">
    <property type="term" value="F:phosphoribosylaminoimidazole carboxylase activity"/>
    <property type="evidence" value="ECO:0007669"/>
    <property type="project" value="InterPro"/>
</dbReference>
<protein>
    <recommendedName>
        <fullName evidence="5 6">N5-carboxyaminoimidazole ribonucleotide synthase</fullName>
        <shortName evidence="5 6">N5-CAIR synthase</shortName>
        <ecNumber evidence="5 6">6.3.4.18</ecNumber>
    </recommendedName>
    <alternativeName>
        <fullName evidence="5 6">5-(carboxyamino)imidazole ribonucleotide synthetase</fullName>
    </alternativeName>
</protein>
<keyword evidence="3 5" id="KW-0658">Purine biosynthesis</keyword>
<proteinExistence type="inferred from homology"/>
<feature type="binding site" evidence="5">
    <location>
        <begin position="269"/>
        <end position="270"/>
    </location>
    <ligand>
        <name>ATP</name>
        <dbReference type="ChEBI" id="CHEBI:30616"/>
    </ligand>
</feature>
<keyword evidence="9" id="KW-1185">Reference proteome</keyword>
<dbReference type="GO" id="GO:0005524">
    <property type="term" value="F:ATP binding"/>
    <property type="evidence" value="ECO:0007669"/>
    <property type="project" value="UniProtKB-UniRule"/>
</dbReference>
<dbReference type="PROSITE" id="PS50975">
    <property type="entry name" value="ATP_GRASP"/>
    <property type="match status" value="1"/>
</dbReference>
<reference evidence="8" key="2">
    <citation type="submission" date="2020-09" db="EMBL/GenBank/DDBJ databases">
        <authorList>
            <person name="Sun Q."/>
            <person name="Zhou Y."/>
        </authorList>
    </citation>
    <scope>NUCLEOTIDE SEQUENCE</scope>
    <source>
        <strain evidence="8">CGMCC 1.15725</strain>
    </source>
</reference>
<evidence type="ECO:0000259" key="7">
    <source>
        <dbReference type="PROSITE" id="PS50975"/>
    </source>
</evidence>
<dbReference type="InterPro" id="IPR005875">
    <property type="entry name" value="PurK"/>
</dbReference>
<dbReference type="GO" id="GO:0034028">
    <property type="term" value="F:5-(carboxyamino)imidazole ribonucleotide synthase activity"/>
    <property type="evidence" value="ECO:0007669"/>
    <property type="project" value="UniProtKB-UniRule"/>
</dbReference>
<feature type="binding site" evidence="5">
    <location>
        <position position="192"/>
    </location>
    <ligand>
        <name>ATP</name>
        <dbReference type="ChEBI" id="CHEBI:30616"/>
    </ligand>
</feature>
<dbReference type="GO" id="GO:0016616">
    <property type="term" value="F:oxidoreductase activity, acting on the CH-OH group of donors, NAD or NADP as acceptor"/>
    <property type="evidence" value="ECO:0007669"/>
    <property type="project" value="UniProtKB-ARBA"/>
</dbReference>
<evidence type="ECO:0000256" key="2">
    <source>
        <dbReference type="ARBA" id="ARBA00022741"/>
    </source>
</evidence>
<dbReference type="InterPro" id="IPR011761">
    <property type="entry name" value="ATP-grasp"/>
</dbReference>
<feature type="binding site" evidence="5">
    <location>
        <position position="144"/>
    </location>
    <ligand>
        <name>ATP</name>
        <dbReference type="ChEBI" id="CHEBI:30616"/>
    </ligand>
</feature>
<feature type="binding site" evidence="5">
    <location>
        <begin position="149"/>
        <end position="155"/>
    </location>
    <ligand>
        <name>ATP</name>
        <dbReference type="ChEBI" id="CHEBI:30616"/>
    </ligand>
</feature>
<comment type="catalytic activity">
    <reaction evidence="5 6">
        <text>5-amino-1-(5-phospho-beta-D-ribosyl)imidazole + hydrogencarbonate + ATP = 5-carboxyamino-1-(5-phospho-D-ribosyl)imidazole + ADP + phosphate + 2 H(+)</text>
        <dbReference type="Rhea" id="RHEA:19317"/>
        <dbReference type="ChEBI" id="CHEBI:15378"/>
        <dbReference type="ChEBI" id="CHEBI:17544"/>
        <dbReference type="ChEBI" id="CHEBI:30616"/>
        <dbReference type="ChEBI" id="CHEBI:43474"/>
        <dbReference type="ChEBI" id="CHEBI:58730"/>
        <dbReference type="ChEBI" id="CHEBI:137981"/>
        <dbReference type="ChEBI" id="CHEBI:456216"/>
        <dbReference type="EC" id="6.3.4.18"/>
    </reaction>
</comment>
<reference evidence="8" key="1">
    <citation type="journal article" date="2014" name="Int. J. Syst. Evol. Microbiol.">
        <title>Complete genome sequence of Corynebacterium casei LMG S-19264T (=DSM 44701T), isolated from a smear-ripened cheese.</title>
        <authorList>
            <consortium name="US DOE Joint Genome Institute (JGI-PGF)"/>
            <person name="Walter F."/>
            <person name="Albersmeier A."/>
            <person name="Kalinowski J."/>
            <person name="Ruckert C."/>
        </authorList>
    </citation>
    <scope>NUCLEOTIDE SEQUENCE</scope>
    <source>
        <strain evidence="8">CGMCC 1.15725</strain>
    </source>
</reference>
<dbReference type="Proteomes" id="UP000646365">
    <property type="component" value="Unassembled WGS sequence"/>
</dbReference>
<sequence>MLAPGATIGILGGGQLGRMTAQAAARLGFTTHIFSSEPECPGAQVTPLVTVAALDDVDALARFAQSVDVATYETENVPVSALEAILPHTPVRPGVEVLRVAQDRLREKDYLRSIDVATAQYREVTGPDALGRAIRDLGHRAVLKTVRMGYDGKGQVMITPDVNPAQAWAAIAGAADSAGIAILESFVDYRCEISVVVVRGTNGTIVNYPAVENQHANHMLDTTIVPARIAPELAMRAEAIARHIAEKLDVVGVLAVEMFVTHDDEILVNELAPRPHNSGHWTMDACYTSQFEQLVRAITGLPLGSTERHSDAVMKNLIGNDIDRWREIVAEPMSKLHLYGKVHARPGRKMGHVTRLLPRHE</sequence>
<dbReference type="PANTHER" id="PTHR11609">
    <property type="entry name" value="PURINE BIOSYNTHESIS PROTEIN 6/7, PUR6/7"/>
    <property type="match status" value="1"/>
</dbReference>
<feature type="binding site" evidence="5">
    <location>
        <position position="104"/>
    </location>
    <ligand>
        <name>ATP</name>
        <dbReference type="ChEBI" id="CHEBI:30616"/>
    </ligand>
</feature>
<dbReference type="InterPro" id="IPR040686">
    <property type="entry name" value="PurK_C"/>
</dbReference>
<dbReference type="SUPFAM" id="SSF51246">
    <property type="entry name" value="Rudiment single hybrid motif"/>
    <property type="match status" value="1"/>
</dbReference>
<keyword evidence="2 5" id="KW-0547">Nucleotide-binding</keyword>
<dbReference type="Pfam" id="PF17769">
    <property type="entry name" value="PurK_C"/>
    <property type="match status" value="1"/>
</dbReference>
<keyword evidence="1 5" id="KW-0436">Ligase</keyword>
<gene>
    <name evidence="5 6 8" type="primary">purK</name>
    <name evidence="8" type="ORF">GCM10011611_50840</name>
</gene>
<evidence type="ECO:0000256" key="1">
    <source>
        <dbReference type="ARBA" id="ARBA00022598"/>
    </source>
</evidence>
<feature type="binding site" evidence="5">
    <location>
        <begin position="184"/>
        <end position="187"/>
    </location>
    <ligand>
        <name>ATP</name>
        <dbReference type="ChEBI" id="CHEBI:30616"/>
    </ligand>
</feature>
<comment type="function">
    <text evidence="6">Catalyzes the ATP-dependent conversion of 5-aminoimidazole ribonucleotide (AIR) and HCO(3)- to N5-carboxyaminoimidazole ribonucleotide (N5-CAIR).</text>
</comment>
<keyword evidence="4 5" id="KW-0067">ATP-binding</keyword>
<dbReference type="Pfam" id="PF02222">
    <property type="entry name" value="ATP-grasp"/>
    <property type="match status" value="1"/>
</dbReference>
<feature type="binding site" evidence="5">
    <location>
        <position position="215"/>
    </location>
    <ligand>
        <name>ATP</name>
        <dbReference type="ChEBI" id="CHEBI:30616"/>
    </ligand>
</feature>
<dbReference type="InterPro" id="IPR054350">
    <property type="entry name" value="PurT/PurK_preATP-grasp"/>
</dbReference>
<dbReference type="Gene3D" id="3.30.470.20">
    <property type="entry name" value="ATP-grasp fold, B domain"/>
    <property type="match status" value="1"/>
</dbReference>
<dbReference type="PANTHER" id="PTHR11609:SF5">
    <property type="entry name" value="PHOSPHORIBOSYLAMINOIMIDAZOLE CARBOXYLASE"/>
    <property type="match status" value="1"/>
</dbReference>
<dbReference type="RefSeq" id="WP_189050964.1">
    <property type="nucleotide sequence ID" value="NZ_BMJQ01000015.1"/>
</dbReference>
<comment type="subunit">
    <text evidence="5 6">Homodimer.</text>
</comment>
<dbReference type="InterPro" id="IPR013815">
    <property type="entry name" value="ATP_grasp_subdomain_1"/>
</dbReference>
<dbReference type="UniPathway" id="UPA00074">
    <property type="reaction ID" value="UER00942"/>
</dbReference>
<dbReference type="NCBIfam" id="NF004675">
    <property type="entry name" value="PRK06019.1-1"/>
    <property type="match status" value="1"/>
</dbReference>
<dbReference type="NCBIfam" id="TIGR01161">
    <property type="entry name" value="purK"/>
    <property type="match status" value="1"/>
</dbReference>
<dbReference type="InterPro" id="IPR016185">
    <property type="entry name" value="PreATP-grasp_dom_sf"/>
</dbReference>
<comment type="similarity">
    <text evidence="5 6">Belongs to the PurK/PurT family.</text>
</comment>
<evidence type="ECO:0000313" key="9">
    <source>
        <dbReference type="Proteomes" id="UP000646365"/>
    </source>
</evidence>
<dbReference type="Pfam" id="PF22660">
    <property type="entry name" value="RS_preATP-grasp-like"/>
    <property type="match status" value="1"/>
</dbReference>
<evidence type="ECO:0000256" key="6">
    <source>
        <dbReference type="RuleBase" id="RU361200"/>
    </source>
</evidence>
<dbReference type="SUPFAM" id="SSF52440">
    <property type="entry name" value="PreATP-grasp domain"/>
    <property type="match status" value="1"/>
</dbReference>
<dbReference type="PROSITE" id="PS00065">
    <property type="entry name" value="D_2_HYDROXYACID_DH_1"/>
    <property type="match status" value="1"/>
</dbReference>
<feature type="domain" description="ATP-grasp" evidence="7">
    <location>
        <begin position="108"/>
        <end position="299"/>
    </location>
</feature>
<dbReference type="EC" id="6.3.4.18" evidence="5 6"/>
<dbReference type="Gene3D" id="3.40.50.20">
    <property type="match status" value="1"/>
</dbReference>
<dbReference type="HAMAP" id="MF_01928">
    <property type="entry name" value="PurK"/>
    <property type="match status" value="1"/>
</dbReference>
<comment type="caution">
    <text evidence="8">The sequence shown here is derived from an EMBL/GenBank/DDBJ whole genome shotgun (WGS) entry which is preliminary data.</text>
</comment>
<dbReference type="GO" id="GO:0005829">
    <property type="term" value="C:cytosol"/>
    <property type="evidence" value="ECO:0007669"/>
    <property type="project" value="TreeGrafter"/>
</dbReference>
<dbReference type="NCBIfam" id="NF004676">
    <property type="entry name" value="PRK06019.1-2"/>
    <property type="match status" value="1"/>
</dbReference>
<dbReference type="GO" id="GO:0046872">
    <property type="term" value="F:metal ion binding"/>
    <property type="evidence" value="ECO:0007669"/>
    <property type="project" value="InterPro"/>
</dbReference>
<dbReference type="InterPro" id="IPR011054">
    <property type="entry name" value="Rudment_hybrid_motif"/>
</dbReference>
<dbReference type="InterPro" id="IPR003135">
    <property type="entry name" value="ATP-grasp_carboxylate-amine"/>
</dbReference>
<name>A0A8J3E656_9PROT</name>
<comment type="pathway">
    <text evidence="5 6">Purine metabolism; IMP biosynthesis via de novo pathway; 5-amino-1-(5-phospho-D-ribosyl)imidazole-4-carboxylate from 5-amino-1-(5-phospho-D-ribosyl)imidazole (N5-CAIR route): step 1/2.</text>
</comment>
<evidence type="ECO:0000256" key="5">
    <source>
        <dbReference type="HAMAP-Rule" id="MF_01928"/>
    </source>
</evidence>